<dbReference type="PANTHER" id="PTHR31973">
    <property type="entry name" value="POLYPROTEIN, PUTATIVE-RELATED"/>
    <property type="match status" value="1"/>
</dbReference>
<comment type="caution">
    <text evidence="1">The sequence shown here is derived from an EMBL/GenBank/DDBJ whole genome shotgun (WGS) entry which is preliminary data.</text>
</comment>
<accession>A0AAE0CV60</accession>
<organism evidence="1 2">
    <name type="scientific">Dipteronia dyeriana</name>
    <dbReference type="NCBI Taxonomy" id="168575"/>
    <lineage>
        <taxon>Eukaryota</taxon>
        <taxon>Viridiplantae</taxon>
        <taxon>Streptophyta</taxon>
        <taxon>Embryophyta</taxon>
        <taxon>Tracheophyta</taxon>
        <taxon>Spermatophyta</taxon>
        <taxon>Magnoliopsida</taxon>
        <taxon>eudicotyledons</taxon>
        <taxon>Gunneridae</taxon>
        <taxon>Pentapetalae</taxon>
        <taxon>rosids</taxon>
        <taxon>malvids</taxon>
        <taxon>Sapindales</taxon>
        <taxon>Sapindaceae</taxon>
        <taxon>Hippocastanoideae</taxon>
        <taxon>Acereae</taxon>
        <taxon>Dipteronia</taxon>
    </lineage>
</organism>
<evidence type="ECO:0000313" key="2">
    <source>
        <dbReference type="Proteomes" id="UP001280121"/>
    </source>
</evidence>
<evidence type="ECO:0000313" key="1">
    <source>
        <dbReference type="EMBL" id="KAK2664524.1"/>
    </source>
</evidence>
<dbReference type="EMBL" id="JANJYI010000001">
    <property type="protein sequence ID" value="KAK2664524.1"/>
    <property type="molecule type" value="Genomic_DNA"/>
</dbReference>
<gene>
    <name evidence="1" type="ORF">Ddye_003098</name>
</gene>
<dbReference type="PANTHER" id="PTHR31973:SF187">
    <property type="entry name" value="MUTATOR TRANSPOSASE MUDRA PROTEIN"/>
    <property type="match status" value="1"/>
</dbReference>
<evidence type="ECO:0008006" key="3">
    <source>
        <dbReference type="Google" id="ProtNLM"/>
    </source>
</evidence>
<name>A0AAE0CV60_9ROSI</name>
<keyword evidence="2" id="KW-1185">Reference proteome</keyword>
<reference evidence="1" key="1">
    <citation type="journal article" date="2023" name="Plant J.">
        <title>Genome sequences and population genomics provide insights into the demographic history, inbreeding, and mutation load of two 'living fossil' tree species of Dipteronia.</title>
        <authorList>
            <person name="Feng Y."/>
            <person name="Comes H.P."/>
            <person name="Chen J."/>
            <person name="Zhu S."/>
            <person name="Lu R."/>
            <person name="Zhang X."/>
            <person name="Li P."/>
            <person name="Qiu J."/>
            <person name="Olsen K.M."/>
            <person name="Qiu Y."/>
        </authorList>
    </citation>
    <scope>NUCLEOTIDE SEQUENCE</scope>
    <source>
        <strain evidence="1">KIB01</strain>
    </source>
</reference>
<sequence length="132" mass="15863">MSDRHKGVITALETHFPSAIRRYCARHIYVNFRLSYPGDKYSKLFRKANRICNVFEFKAVLNAIGEIEPRTKVWLEKIEPQYWYMFGYDQMIRCDHVNNNMTEAFNAMIGTHQAVNYLQLLEFIRRMVMRKF</sequence>
<proteinExistence type="predicted"/>
<protein>
    <recommendedName>
        <fullName evidence="3">MULE transposase domain-containing protein</fullName>
    </recommendedName>
</protein>
<dbReference type="AlphaFoldDB" id="A0AAE0CV60"/>
<dbReference type="Proteomes" id="UP001280121">
    <property type="component" value="Unassembled WGS sequence"/>
</dbReference>